<gene>
    <name evidence="3" type="ORF">DHf2319_12820</name>
</gene>
<evidence type="ECO:0000313" key="3">
    <source>
        <dbReference type="EMBL" id="UOD50292.1"/>
    </source>
</evidence>
<organism evidence="3 4">
    <name type="scientific">Orrella daihaiensis</name>
    <dbReference type="NCBI Taxonomy" id="2782176"/>
    <lineage>
        <taxon>Bacteria</taxon>
        <taxon>Pseudomonadati</taxon>
        <taxon>Pseudomonadota</taxon>
        <taxon>Betaproteobacteria</taxon>
        <taxon>Burkholderiales</taxon>
        <taxon>Alcaligenaceae</taxon>
        <taxon>Orrella</taxon>
    </lineage>
</organism>
<feature type="compositionally biased region" description="Low complexity" evidence="1">
    <location>
        <begin position="10"/>
        <end position="22"/>
    </location>
</feature>
<evidence type="ECO:0000259" key="2">
    <source>
        <dbReference type="Pfam" id="PF01882"/>
    </source>
</evidence>
<dbReference type="RefSeq" id="WP_243478697.1">
    <property type="nucleotide sequence ID" value="NZ_CP063982.1"/>
</dbReference>
<dbReference type="SUPFAM" id="SSF53300">
    <property type="entry name" value="vWA-like"/>
    <property type="match status" value="1"/>
</dbReference>
<dbReference type="InterPro" id="IPR002881">
    <property type="entry name" value="DUF58"/>
</dbReference>
<name>A0ABY4AJ39_9BURK</name>
<dbReference type="EMBL" id="CP063982">
    <property type="protein sequence ID" value="UOD50292.1"/>
    <property type="molecule type" value="Genomic_DNA"/>
</dbReference>
<protein>
    <submittedName>
        <fullName evidence="3">DUF58 domain-containing protein</fullName>
    </submittedName>
</protein>
<proteinExistence type="predicted"/>
<dbReference type="InterPro" id="IPR036465">
    <property type="entry name" value="vWFA_dom_sf"/>
</dbReference>
<dbReference type="PANTHER" id="PTHR33608:SF6">
    <property type="entry name" value="BLL2464 PROTEIN"/>
    <property type="match status" value="1"/>
</dbReference>
<dbReference type="Gene3D" id="3.40.50.410">
    <property type="entry name" value="von Willebrand factor, type A domain"/>
    <property type="match status" value="1"/>
</dbReference>
<dbReference type="Pfam" id="PF01882">
    <property type="entry name" value="DUF58"/>
    <property type="match status" value="1"/>
</dbReference>
<evidence type="ECO:0000313" key="4">
    <source>
        <dbReference type="Proteomes" id="UP000831607"/>
    </source>
</evidence>
<feature type="domain" description="DUF58" evidence="2">
    <location>
        <begin position="69"/>
        <end position="285"/>
    </location>
</feature>
<evidence type="ECO:0000256" key="1">
    <source>
        <dbReference type="SAM" id="MobiDB-lite"/>
    </source>
</evidence>
<keyword evidence="4" id="KW-1185">Reference proteome</keyword>
<reference evidence="3 4" key="1">
    <citation type="submission" date="2020-11" db="EMBL/GenBank/DDBJ databases">
        <title>Algicoccus daihaiensis sp.nov., isolated from Daihai Lake in Inner Mongolia.</title>
        <authorList>
            <person name="Kai J."/>
        </authorList>
    </citation>
    <scope>NUCLEOTIDE SEQUENCE [LARGE SCALE GENOMIC DNA]</scope>
    <source>
        <strain evidence="4">f23</strain>
    </source>
</reference>
<accession>A0ABY4AJ39</accession>
<sequence length="332" mass="37351">MFKWLKQSKPLAEPANEAPAPAPGVRVGAGINARALLARVTWTSARRLDGLLQGDYRTLFRGSGMMLADLREYEPKDDVRHIDWNVTARMQTPYVRQHEEDRELTAWFVVDLSPSVDFGSGSISKRQVAAEAIATLGHLLQQHGNRVGAIVDRGRANVDILPARAGRRHLLHILEHVLTAPIQTTNQTTSLARLFTRAARLIKQRSTVFILSDFYADQSWDKSLMMLSSRHDVVAIRLVDPMEQQLPDMGMLTMRDAETGEQVFIDTSDHQFRQRFAKQAADHESQLMQAFTRSGVDCLELGTNDAVHEGLIRFVRQRQQLMRLAAGGVRHA</sequence>
<dbReference type="Proteomes" id="UP000831607">
    <property type="component" value="Chromosome"/>
</dbReference>
<dbReference type="PANTHER" id="PTHR33608">
    <property type="entry name" value="BLL2464 PROTEIN"/>
    <property type="match status" value="1"/>
</dbReference>
<feature type="region of interest" description="Disordered" evidence="1">
    <location>
        <begin position="1"/>
        <end position="22"/>
    </location>
</feature>